<organism evidence="2 3">
    <name type="scientific">Actinomycetospora endophytica</name>
    <dbReference type="NCBI Taxonomy" id="2291215"/>
    <lineage>
        <taxon>Bacteria</taxon>
        <taxon>Bacillati</taxon>
        <taxon>Actinomycetota</taxon>
        <taxon>Actinomycetes</taxon>
        <taxon>Pseudonocardiales</taxon>
        <taxon>Pseudonocardiaceae</taxon>
        <taxon>Actinomycetospora</taxon>
    </lineage>
</organism>
<feature type="transmembrane region" description="Helical" evidence="1">
    <location>
        <begin position="144"/>
        <end position="165"/>
    </location>
</feature>
<dbReference type="PANTHER" id="PTHR42305">
    <property type="entry name" value="MEMBRANE PROTEIN RV1733C-RELATED"/>
    <property type="match status" value="1"/>
</dbReference>
<dbReference type="InterPro" id="IPR039708">
    <property type="entry name" value="MT1774/Rv1733c-like"/>
</dbReference>
<evidence type="ECO:0000256" key="1">
    <source>
        <dbReference type="SAM" id="Phobius"/>
    </source>
</evidence>
<keyword evidence="1" id="KW-0812">Transmembrane</keyword>
<name>A0ABS8PFQ1_9PSEU</name>
<evidence type="ECO:0000313" key="2">
    <source>
        <dbReference type="EMBL" id="MCD2195834.1"/>
    </source>
</evidence>
<evidence type="ECO:0008006" key="4">
    <source>
        <dbReference type="Google" id="ProtNLM"/>
    </source>
</evidence>
<accession>A0ABS8PFQ1</accession>
<proteinExistence type="predicted"/>
<dbReference type="RefSeq" id="WP_230737361.1">
    <property type="nucleotide sequence ID" value="NZ_JAJNDB010000004.1"/>
</dbReference>
<protein>
    <recommendedName>
        <fullName evidence="4">Transmembrane protein</fullName>
    </recommendedName>
</protein>
<dbReference type="PANTHER" id="PTHR42305:SF1">
    <property type="entry name" value="MEMBRANE PROTEIN RV1733C-RELATED"/>
    <property type="match status" value="1"/>
</dbReference>
<comment type="caution">
    <text evidence="2">The sequence shown here is derived from an EMBL/GenBank/DDBJ whole genome shotgun (WGS) entry which is preliminary data.</text>
</comment>
<keyword evidence="1" id="KW-1133">Transmembrane helix</keyword>
<keyword evidence="1" id="KW-0472">Membrane</keyword>
<dbReference type="Proteomes" id="UP001199469">
    <property type="component" value="Unassembled WGS sequence"/>
</dbReference>
<feature type="transmembrane region" description="Helical" evidence="1">
    <location>
        <begin position="30"/>
        <end position="49"/>
    </location>
</feature>
<sequence length="194" mass="20582">MTGSLPDRLWTAFVPRRSSLRRGPDRAETVARWVALALLTLAVPILLTLGTAHAHQLRDAATLARATSHPVTATIDRVTSPGGASAGAVDVTATWVAPDGTARTVTGAESAGARVGDRWTAWVDAAGRQVPVPKSDGEATFEGVLVAFWGFLGVAVVLLGASALLHRLLHRHRMRDWDEDLALFRLGRGRGVNG</sequence>
<evidence type="ECO:0000313" key="3">
    <source>
        <dbReference type="Proteomes" id="UP001199469"/>
    </source>
</evidence>
<reference evidence="2 3" key="1">
    <citation type="submission" date="2021-11" db="EMBL/GenBank/DDBJ databases">
        <title>Draft genome sequence of Actinomycetospora sp. SF1 isolated from the rhizosphere soil.</title>
        <authorList>
            <person name="Duangmal K."/>
            <person name="Chantavorakit T."/>
        </authorList>
    </citation>
    <scope>NUCLEOTIDE SEQUENCE [LARGE SCALE GENOMIC DNA]</scope>
    <source>
        <strain evidence="2 3">TBRC 5722</strain>
    </source>
</reference>
<dbReference type="EMBL" id="JAJNDB010000004">
    <property type="protein sequence ID" value="MCD2195834.1"/>
    <property type="molecule type" value="Genomic_DNA"/>
</dbReference>
<gene>
    <name evidence="2" type="ORF">LQ327_20895</name>
</gene>
<keyword evidence="3" id="KW-1185">Reference proteome</keyword>